<dbReference type="EMBL" id="BRYB01000357">
    <property type="protein sequence ID" value="GMI28434.1"/>
    <property type="molecule type" value="Genomic_DNA"/>
</dbReference>
<keyword evidence="3" id="KW-1185">Reference proteome</keyword>
<feature type="region of interest" description="Disordered" evidence="1">
    <location>
        <begin position="1"/>
        <end position="37"/>
    </location>
</feature>
<organism evidence="2 3">
    <name type="scientific">Tetraparma gracilis</name>
    <dbReference type="NCBI Taxonomy" id="2962635"/>
    <lineage>
        <taxon>Eukaryota</taxon>
        <taxon>Sar</taxon>
        <taxon>Stramenopiles</taxon>
        <taxon>Ochrophyta</taxon>
        <taxon>Bolidophyceae</taxon>
        <taxon>Parmales</taxon>
        <taxon>Triparmaceae</taxon>
        <taxon>Tetraparma</taxon>
    </lineage>
</organism>
<accession>A0ABQ6MMC9</accession>
<evidence type="ECO:0000313" key="3">
    <source>
        <dbReference type="Proteomes" id="UP001165060"/>
    </source>
</evidence>
<evidence type="ECO:0000313" key="2">
    <source>
        <dbReference type="EMBL" id="GMI28434.1"/>
    </source>
</evidence>
<dbReference type="Proteomes" id="UP001165060">
    <property type="component" value="Unassembled WGS sequence"/>
</dbReference>
<sequence>MTESPPVKPEITTDNLNIAPDTGDKNLTTPDNDHYLSPSAMTKLFAIPGEGDLTEPHSKTDGGSTLNPDAAEWYPWTYQTSPLSPRTDLLEHDDRLHFLSHRWRTKHVNAEVTSRPARPADTSETRDQPMNNYLMMSLKERILTSAAKIEGPAASSTPTFDAGAAQPS</sequence>
<name>A0ABQ6MMC9_9STRA</name>
<feature type="region of interest" description="Disordered" evidence="1">
    <location>
        <begin position="149"/>
        <end position="168"/>
    </location>
</feature>
<proteinExistence type="predicted"/>
<protein>
    <submittedName>
        <fullName evidence="2">Uncharacterized protein</fullName>
    </submittedName>
</protein>
<comment type="caution">
    <text evidence="2">The sequence shown here is derived from an EMBL/GenBank/DDBJ whole genome shotgun (WGS) entry which is preliminary data.</text>
</comment>
<gene>
    <name evidence="2" type="ORF">TeGR_g14668</name>
</gene>
<evidence type="ECO:0000256" key="1">
    <source>
        <dbReference type="SAM" id="MobiDB-lite"/>
    </source>
</evidence>
<reference evidence="2 3" key="1">
    <citation type="journal article" date="2023" name="Commun. Biol.">
        <title>Genome analysis of Parmales, the sister group of diatoms, reveals the evolutionary specialization of diatoms from phago-mixotrophs to photoautotrophs.</title>
        <authorList>
            <person name="Ban H."/>
            <person name="Sato S."/>
            <person name="Yoshikawa S."/>
            <person name="Yamada K."/>
            <person name="Nakamura Y."/>
            <person name="Ichinomiya M."/>
            <person name="Sato N."/>
            <person name="Blanc-Mathieu R."/>
            <person name="Endo H."/>
            <person name="Kuwata A."/>
            <person name="Ogata H."/>
        </authorList>
    </citation>
    <scope>NUCLEOTIDE SEQUENCE [LARGE SCALE GENOMIC DNA]</scope>
</reference>